<protein>
    <submittedName>
        <fullName evidence="1">Uncharacterized protein</fullName>
    </submittedName>
</protein>
<dbReference type="KEGG" id="dpx:DAPPUDRAFT_260776"/>
<proteinExistence type="predicted"/>
<dbReference type="EMBL" id="GL732665">
    <property type="protein sequence ID" value="EFX67938.1"/>
    <property type="molecule type" value="Genomic_DNA"/>
</dbReference>
<reference evidence="1 2" key="1">
    <citation type="journal article" date="2011" name="Science">
        <title>The ecoresponsive genome of Daphnia pulex.</title>
        <authorList>
            <person name="Colbourne J.K."/>
            <person name="Pfrender M.E."/>
            <person name="Gilbert D."/>
            <person name="Thomas W.K."/>
            <person name="Tucker A."/>
            <person name="Oakley T.H."/>
            <person name="Tokishita S."/>
            <person name="Aerts A."/>
            <person name="Arnold G.J."/>
            <person name="Basu M.K."/>
            <person name="Bauer D.J."/>
            <person name="Caceres C.E."/>
            <person name="Carmel L."/>
            <person name="Casola C."/>
            <person name="Choi J.H."/>
            <person name="Detter J.C."/>
            <person name="Dong Q."/>
            <person name="Dusheyko S."/>
            <person name="Eads B.D."/>
            <person name="Frohlich T."/>
            <person name="Geiler-Samerotte K.A."/>
            <person name="Gerlach D."/>
            <person name="Hatcher P."/>
            <person name="Jogdeo S."/>
            <person name="Krijgsveld J."/>
            <person name="Kriventseva E.V."/>
            <person name="Kultz D."/>
            <person name="Laforsch C."/>
            <person name="Lindquist E."/>
            <person name="Lopez J."/>
            <person name="Manak J.R."/>
            <person name="Muller J."/>
            <person name="Pangilinan J."/>
            <person name="Patwardhan R.P."/>
            <person name="Pitluck S."/>
            <person name="Pritham E.J."/>
            <person name="Rechtsteiner A."/>
            <person name="Rho M."/>
            <person name="Rogozin I.B."/>
            <person name="Sakarya O."/>
            <person name="Salamov A."/>
            <person name="Schaack S."/>
            <person name="Shapiro H."/>
            <person name="Shiga Y."/>
            <person name="Skalitzky C."/>
            <person name="Smith Z."/>
            <person name="Souvorov A."/>
            <person name="Sung W."/>
            <person name="Tang Z."/>
            <person name="Tsuchiya D."/>
            <person name="Tu H."/>
            <person name="Vos H."/>
            <person name="Wang M."/>
            <person name="Wolf Y.I."/>
            <person name="Yamagata H."/>
            <person name="Yamada T."/>
            <person name="Ye Y."/>
            <person name="Shaw J.R."/>
            <person name="Andrews J."/>
            <person name="Crease T.J."/>
            <person name="Tang H."/>
            <person name="Lucas S.M."/>
            <person name="Robertson H.M."/>
            <person name="Bork P."/>
            <person name="Koonin E.V."/>
            <person name="Zdobnov E.M."/>
            <person name="Grigoriev I.V."/>
            <person name="Lynch M."/>
            <person name="Boore J.L."/>
        </authorList>
    </citation>
    <scope>NUCLEOTIDE SEQUENCE [LARGE SCALE GENOMIC DNA]</scope>
</reference>
<evidence type="ECO:0000313" key="1">
    <source>
        <dbReference type="EMBL" id="EFX67938.1"/>
    </source>
</evidence>
<accession>E9HJW1</accession>
<keyword evidence="2" id="KW-1185">Reference proteome</keyword>
<dbReference type="HOGENOM" id="CLU_1588164_0_0_1"/>
<dbReference type="PhylomeDB" id="E9HJW1"/>
<dbReference type="Proteomes" id="UP000000305">
    <property type="component" value="Unassembled WGS sequence"/>
</dbReference>
<sequence length="168" mass="19005">MPHLSWNQELAAQMTEHRQMGKIDFVGELIYPDQSINITLLDEVQELWNRTRRVQQQDGYYVYMPMELSYAECLDSSVRSFYLSNPGAANVIYRPGDNVKVALSKQPGSCIYRCWATAAGDDLPGLGRSRAFIVGEDKEKLGETCSTITNGYGPIEKYKERKVGDLVQ</sequence>
<evidence type="ECO:0000313" key="2">
    <source>
        <dbReference type="Proteomes" id="UP000000305"/>
    </source>
</evidence>
<gene>
    <name evidence="1" type="ORF">DAPPUDRAFT_260776</name>
</gene>
<organism evidence="1 2">
    <name type="scientific">Daphnia pulex</name>
    <name type="common">Water flea</name>
    <dbReference type="NCBI Taxonomy" id="6669"/>
    <lineage>
        <taxon>Eukaryota</taxon>
        <taxon>Metazoa</taxon>
        <taxon>Ecdysozoa</taxon>
        <taxon>Arthropoda</taxon>
        <taxon>Crustacea</taxon>
        <taxon>Branchiopoda</taxon>
        <taxon>Diplostraca</taxon>
        <taxon>Cladocera</taxon>
        <taxon>Anomopoda</taxon>
        <taxon>Daphniidae</taxon>
        <taxon>Daphnia</taxon>
    </lineage>
</organism>
<dbReference type="InParanoid" id="E9HJW1"/>
<dbReference type="AlphaFoldDB" id="E9HJW1"/>
<name>E9HJW1_DAPPU</name>